<dbReference type="PATRIC" id="fig|587753.9.peg.2925"/>
<dbReference type="GO" id="GO:0003677">
    <property type="term" value="F:DNA binding"/>
    <property type="evidence" value="ECO:0007669"/>
    <property type="project" value="UniProtKB-KW"/>
</dbReference>
<protein>
    <submittedName>
        <fullName evidence="1">DNA-binding protein</fullName>
    </submittedName>
</protein>
<dbReference type="OrthoDB" id="9812210at2"/>
<sequence length="403" mass="42367">MDSLINAAGRALSAGDPLGALNYVALREDPPALALRAIAMAQLGDLPRAKALLQRAVKAFGSNEPLSRARCVVAEADVALAARDLGWPVKALEAARQVLQDHGDGVNAAHARYLQIRRLLLIGELDEAETLLGETDPAPLPPALRTAHELIAAGISVRRVRAHKARAALARAQVAAHQAGIAALSAEVDLASHMLAAPAARLIVAGQAKLVNLEEVEALFTSSTLIVDACRYSVRGAGMTVPLATRPVLFNVARLLAQAWPGDVARETLFATAFGFPLTDESHRARLRVEIGRLRATLAPLASITATPRGFALVAADVALLTLPVEDKYAALLALLADGESWSSSALALVLGNSQRQVQRALEALALVGKVQAFGVGRARRWMTPPMPGFATILLLPVSLGNG</sequence>
<accession>A0A0A6FEE3</accession>
<evidence type="ECO:0000313" key="1">
    <source>
        <dbReference type="EMBL" id="KHA71166.1"/>
    </source>
</evidence>
<name>A0A0A6FEE3_9PSED</name>
<dbReference type="Proteomes" id="UP000030564">
    <property type="component" value="Unassembled WGS sequence"/>
</dbReference>
<dbReference type="AlphaFoldDB" id="A0A0A6FEE3"/>
<organism evidence="1 2">
    <name type="scientific">Pseudomonas chlororaphis</name>
    <dbReference type="NCBI Taxonomy" id="587753"/>
    <lineage>
        <taxon>Bacteria</taxon>
        <taxon>Pseudomonadati</taxon>
        <taxon>Pseudomonadota</taxon>
        <taxon>Gammaproteobacteria</taxon>
        <taxon>Pseudomonadales</taxon>
        <taxon>Pseudomonadaceae</taxon>
        <taxon>Pseudomonas</taxon>
    </lineage>
</organism>
<evidence type="ECO:0000313" key="2">
    <source>
        <dbReference type="Proteomes" id="UP000030564"/>
    </source>
</evidence>
<dbReference type="InterPro" id="IPR011990">
    <property type="entry name" value="TPR-like_helical_dom_sf"/>
</dbReference>
<proteinExistence type="predicted"/>
<dbReference type="EMBL" id="JSFK01000024">
    <property type="protein sequence ID" value="KHA71166.1"/>
    <property type="molecule type" value="Genomic_DNA"/>
</dbReference>
<dbReference type="Gene3D" id="1.25.40.10">
    <property type="entry name" value="Tetratricopeptide repeat domain"/>
    <property type="match status" value="1"/>
</dbReference>
<dbReference type="SUPFAM" id="SSF48452">
    <property type="entry name" value="TPR-like"/>
    <property type="match status" value="1"/>
</dbReference>
<comment type="caution">
    <text evidence="1">The sequence shown here is derived from an EMBL/GenBank/DDBJ whole genome shotgun (WGS) entry which is preliminary data.</text>
</comment>
<gene>
    <name evidence="1" type="ORF">NZ35_21360</name>
</gene>
<keyword evidence="1" id="KW-0238">DNA-binding</keyword>
<reference evidence="1 2" key="1">
    <citation type="submission" date="2014-10" db="EMBL/GenBank/DDBJ databases">
        <title>Draft genome sequence of Pseudomonas chlororaphis EA105.</title>
        <authorList>
            <person name="McCully L.M."/>
            <person name="Bitzer A.S."/>
            <person name="Spence C."/>
            <person name="Bais H."/>
            <person name="Silby M.W."/>
        </authorList>
    </citation>
    <scope>NUCLEOTIDE SEQUENCE [LARGE SCALE GENOMIC DNA]</scope>
    <source>
        <strain evidence="1 2">EA105</strain>
    </source>
</reference>